<proteinExistence type="inferred from homology"/>
<reference evidence="11" key="1">
    <citation type="submission" date="2010-03" db="EMBL/GenBank/DDBJ databases">
        <authorList>
            <person name="Bhat M.A."/>
            <person name="Wani S.A."/>
            <person name="Hussain I."/>
            <person name="Qureshi S.D."/>
            <person name="Magray S."/>
        </authorList>
    </citation>
    <scope>NUCLEOTIDE SEQUENCE</scope>
    <source>
        <strain evidence="11">JKS20</strain>
    </source>
</reference>
<comment type="similarity">
    <text evidence="3 9">Belongs to the N-Me-Phe pilin family.</text>
</comment>
<dbReference type="InterPro" id="IPR012902">
    <property type="entry name" value="N_methyl_site"/>
</dbReference>
<evidence type="ECO:0000256" key="3">
    <source>
        <dbReference type="ARBA" id="ARBA00005233"/>
    </source>
</evidence>
<comment type="subcellular location">
    <subcellularLocation>
        <location evidence="2">Fimbrium</location>
    </subcellularLocation>
    <subcellularLocation>
        <location evidence="1">Membrane</location>
        <topology evidence="1">Single-pass membrane protein</topology>
    </subcellularLocation>
</comment>
<protein>
    <submittedName>
        <fullName evidence="11">Fimbrial protein</fullName>
    </submittedName>
</protein>
<evidence type="ECO:0000256" key="7">
    <source>
        <dbReference type="ARBA" id="ARBA00023136"/>
    </source>
</evidence>
<evidence type="ECO:0000256" key="5">
    <source>
        <dbReference type="ARBA" id="ARBA00022692"/>
    </source>
</evidence>
<keyword evidence="4" id="KW-0488">Methylation</keyword>
<gene>
    <name evidence="11" type="primary">fimA</name>
</gene>
<evidence type="ECO:0000256" key="6">
    <source>
        <dbReference type="ARBA" id="ARBA00022989"/>
    </source>
</evidence>
<dbReference type="AlphaFoldDB" id="D5LYI5"/>
<dbReference type="GO" id="GO:0007155">
    <property type="term" value="P:cell adhesion"/>
    <property type="evidence" value="ECO:0007669"/>
    <property type="project" value="InterPro"/>
</dbReference>
<dbReference type="Pfam" id="PF00114">
    <property type="entry name" value="Pilin"/>
    <property type="match status" value="1"/>
</dbReference>
<dbReference type="PROSITE" id="PS00409">
    <property type="entry name" value="PROKAR_NTER_METHYL"/>
    <property type="match status" value="1"/>
</dbReference>
<dbReference type="PANTHER" id="PTHR30093">
    <property type="entry name" value="GENERAL SECRETION PATHWAY PROTEIN G"/>
    <property type="match status" value="1"/>
</dbReference>
<organism evidence="11">
    <name type="scientific">Dichelobacter nodosus</name>
    <name type="common">Bacteroides nodosus</name>
    <dbReference type="NCBI Taxonomy" id="870"/>
    <lineage>
        <taxon>Bacteria</taxon>
        <taxon>Pseudomonadati</taxon>
        <taxon>Pseudomonadota</taxon>
        <taxon>Gammaproteobacteria</taxon>
        <taxon>Cardiobacteriales</taxon>
        <taxon>Cardiobacteriaceae</taxon>
        <taxon>Dichelobacter</taxon>
    </lineage>
</organism>
<evidence type="ECO:0000256" key="1">
    <source>
        <dbReference type="ARBA" id="ARBA00004167"/>
    </source>
</evidence>
<evidence type="ECO:0000256" key="8">
    <source>
        <dbReference type="ARBA" id="ARBA00023263"/>
    </source>
</evidence>
<evidence type="ECO:0000256" key="4">
    <source>
        <dbReference type="ARBA" id="ARBA00022481"/>
    </source>
</evidence>
<dbReference type="Pfam" id="PF07963">
    <property type="entry name" value="N_methyl"/>
    <property type="match status" value="1"/>
</dbReference>
<feature type="transmembrane region" description="Helical" evidence="10">
    <location>
        <begin position="7"/>
        <end position="31"/>
    </location>
</feature>
<evidence type="ECO:0000256" key="2">
    <source>
        <dbReference type="ARBA" id="ARBA00004561"/>
    </source>
</evidence>
<evidence type="ECO:0000313" key="11">
    <source>
        <dbReference type="EMBL" id="ADF50085.1"/>
    </source>
</evidence>
<dbReference type="InterPro" id="IPR045584">
    <property type="entry name" value="Pilin-like"/>
</dbReference>
<sequence length="162" mass="17115">MKSLQKGFTLIELMIVVAIIGILAAFAIPAYNDYIARTQVSEGVSLADGLKIRIADNLQDGKCTSEGDPTSGEVGNTDTGKYALATIEGQPDPALATLTPDKPNGCTVKIEYGKGTAGENISPLIKGQTLVLKQLVNGSYDKDSTSTVKPKFLPKALKESKQ</sequence>
<accession>D5LYI5</accession>
<dbReference type="GO" id="GO:0016020">
    <property type="term" value="C:membrane"/>
    <property type="evidence" value="ECO:0007669"/>
    <property type="project" value="UniProtKB-SubCell"/>
</dbReference>
<dbReference type="NCBIfam" id="TIGR02532">
    <property type="entry name" value="IV_pilin_GFxxxE"/>
    <property type="match status" value="1"/>
</dbReference>
<evidence type="ECO:0000256" key="9">
    <source>
        <dbReference type="RuleBase" id="RU000389"/>
    </source>
</evidence>
<keyword evidence="8 9" id="KW-0281">Fimbrium</keyword>
<dbReference type="GO" id="GO:0009289">
    <property type="term" value="C:pilus"/>
    <property type="evidence" value="ECO:0007669"/>
    <property type="project" value="UniProtKB-SubCell"/>
</dbReference>
<keyword evidence="7 10" id="KW-0472">Membrane</keyword>
<dbReference type="PANTHER" id="PTHR30093:SF34">
    <property type="entry name" value="PREPILIN PEPTIDASE-DEPENDENT PROTEIN D"/>
    <property type="match status" value="1"/>
</dbReference>
<evidence type="ECO:0000256" key="10">
    <source>
        <dbReference type="SAM" id="Phobius"/>
    </source>
</evidence>
<dbReference type="SUPFAM" id="SSF54523">
    <property type="entry name" value="Pili subunits"/>
    <property type="match status" value="1"/>
</dbReference>
<dbReference type="InterPro" id="IPR001082">
    <property type="entry name" value="Pilin"/>
</dbReference>
<dbReference type="EMBL" id="GU997637">
    <property type="protein sequence ID" value="ADF50085.1"/>
    <property type="molecule type" value="Genomic_DNA"/>
</dbReference>
<name>D5LYI5_DICNO</name>
<dbReference type="Gene3D" id="3.30.700.10">
    <property type="entry name" value="Glycoprotein, Type 4 Pilin"/>
    <property type="match status" value="1"/>
</dbReference>
<keyword evidence="6 10" id="KW-1133">Transmembrane helix</keyword>
<keyword evidence="5 10" id="KW-0812">Transmembrane</keyword>